<organism evidence="5 6">
    <name type="scientific">Proteiniclasticum ruminis</name>
    <dbReference type="NCBI Taxonomy" id="398199"/>
    <lineage>
        <taxon>Bacteria</taxon>
        <taxon>Bacillati</taxon>
        <taxon>Bacillota</taxon>
        <taxon>Clostridia</taxon>
        <taxon>Eubacteriales</taxon>
        <taxon>Clostridiaceae</taxon>
        <taxon>Proteiniclasticum</taxon>
    </lineage>
</organism>
<dbReference type="RefSeq" id="WP_051651674.1">
    <property type="nucleotide sequence ID" value="NZ_FNDZ01000002.1"/>
</dbReference>
<dbReference type="InterPro" id="IPR016718">
    <property type="entry name" value="rRNA_m1G-MeTrfase_A_prd"/>
</dbReference>
<dbReference type="Pfam" id="PF21302">
    <property type="entry name" value="Zn_ribbon_RlmA"/>
    <property type="match status" value="1"/>
</dbReference>
<evidence type="ECO:0000256" key="2">
    <source>
        <dbReference type="PIRSR" id="PIRSR018249-2"/>
    </source>
</evidence>
<feature type="binding site" evidence="1">
    <location>
        <position position="35"/>
    </location>
    <ligand>
        <name>Zn(2+)</name>
        <dbReference type="ChEBI" id="CHEBI:29105"/>
    </ligand>
</feature>
<dbReference type="PIRSF" id="PIRSF018249">
    <property type="entry name" value="MyrA_prd"/>
    <property type="match status" value="1"/>
</dbReference>
<feature type="domain" description="23S rRNA (guanine(745)-N(1))-methyltransferase N-terminal" evidence="4">
    <location>
        <begin position="18"/>
        <end position="51"/>
    </location>
</feature>
<gene>
    <name evidence="5" type="ORF">SAMN05421804_10216</name>
</gene>
<feature type="binding site" evidence="2">
    <location>
        <position position="202"/>
    </location>
    <ligand>
        <name>S-adenosyl-L-methionine</name>
        <dbReference type="ChEBI" id="CHEBI:59789"/>
    </ligand>
</feature>
<dbReference type="CDD" id="cd02440">
    <property type="entry name" value="AdoMet_MTases"/>
    <property type="match status" value="1"/>
</dbReference>
<dbReference type="GO" id="GO:0046872">
    <property type="term" value="F:metal ion binding"/>
    <property type="evidence" value="ECO:0007669"/>
    <property type="project" value="UniProtKB-KW"/>
</dbReference>
<protein>
    <submittedName>
        <fullName evidence="5">23S rRNA (Guanine745-N1)-methyltransferase</fullName>
    </submittedName>
</protein>
<proteinExistence type="predicted"/>
<dbReference type="GO" id="GO:0032259">
    <property type="term" value="P:methylation"/>
    <property type="evidence" value="ECO:0007669"/>
    <property type="project" value="UniProtKB-KW"/>
</dbReference>
<reference evidence="5 6" key="1">
    <citation type="submission" date="2016-10" db="EMBL/GenBank/DDBJ databases">
        <authorList>
            <person name="de Groot N.N."/>
        </authorList>
    </citation>
    <scope>NUCLEOTIDE SEQUENCE [LARGE SCALE GENOMIC DNA]</scope>
    <source>
        <strain evidence="5 6">CGMCC 1.5058</strain>
    </source>
</reference>
<accession>A0A1G8JIG4</accession>
<dbReference type="Pfam" id="PF13649">
    <property type="entry name" value="Methyltransf_25"/>
    <property type="match status" value="1"/>
</dbReference>
<dbReference type="SUPFAM" id="SSF53335">
    <property type="entry name" value="S-adenosyl-L-methionine-dependent methyltransferases"/>
    <property type="match status" value="1"/>
</dbReference>
<keyword evidence="1" id="KW-0479">Metal-binding</keyword>
<evidence type="ECO:0000256" key="1">
    <source>
        <dbReference type="PIRSR" id="PIRSR018249-1"/>
    </source>
</evidence>
<evidence type="ECO:0000259" key="4">
    <source>
        <dbReference type="Pfam" id="PF21302"/>
    </source>
</evidence>
<dbReference type="Gene3D" id="3.40.50.150">
    <property type="entry name" value="Vaccinia Virus protein VP39"/>
    <property type="match status" value="1"/>
</dbReference>
<feature type="binding site" evidence="1">
    <location>
        <position position="39"/>
    </location>
    <ligand>
        <name>Zn(2+)</name>
        <dbReference type="ChEBI" id="CHEBI:29105"/>
    </ligand>
</feature>
<keyword evidence="5" id="KW-0808">Transferase</keyword>
<evidence type="ECO:0000313" key="5">
    <source>
        <dbReference type="EMBL" id="SDI30843.1"/>
    </source>
</evidence>
<feature type="binding site" evidence="1">
    <location>
        <position position="22"/>
    </location>
    <ligand>
        <name>Zn(2+)</name>
        <dbReference type="ChEBI" id="CHEBI:29105"/>
    </ligand>
</feature>
<name>A0A1G8JIG4_9CLOT</name>
<dbReference type="InterPro" id="IPR048647">
    <property type="entry name" value="RlmA_N"/>
</dbReference>
<feature type="binding site" evidence="2">
    <location>
        <position position="77"/>
    </location>
    <ligand>
        <name>S-adenosyl-L-methionine</name>
        <dbReference type="ChEBI" id="CHEBI:59789"/>
    </ligand>
</feature>
<keyword evidence="2" id="KW-0949">S-adenosyl-L-methionine</keyword>
<dbReference type="InterPro" id="IPR041698">
    <property type="entry name" value="Methyltransf_25"/>
</dbReference>
<dbReference type="AlphaFoldDB" id="A0A1G8JIG4"/>
<sequence>MKKMDQKISQMKEMDVLLCPKCREELHVEEKSLKCKNRHTYDVSKKGTVNFVLGYGEENYNMAMLEARERVMAEGFFEEILTAMAEEIYEDLLLLEKEGDIIRILDAGCGDGSHLAMLGDALKEKGLQVSMVGVDLSKDGILLAGRKMNDALYFVADLSALPFKDNSFDVVLNILSPASYKEFQRVLSPTGRAYKVIPGAKYLTELRKLYGLSEYDNGEIVSHLKNHTVVYKERDVRVQKNVEPYADDLLLMTPMLWDKTILEPGAKLSKVTIDVHLATFGYPKKNEEGVSL</sequence>
<dbReference type="PANTHER" id="PTHR42912:SF45">
    <property type="entry name" value="23S RRNA (GUANINE(745)-N(1))-METHYLTRANSFERASE"/>
    <property type="match status" value="1"/>
</dbReference>
<feature type="domain" description="Methyltransferase" evidence="3">
    <location>
        <begin position="104"/>
        <end position="191"/>
    </location>
</feature>
<feature type="binding site" evidence="1">
    <location>
        <position position="19"/>
    </location>
    <ligand>
        <name>Zn(2+)</name>
        <dbReference type="ChEBI" id="CHEBI:29105"/>
    </ligand>
</feature>
<dbReference type="InterPro" id="IPR050508">
    <property type="entry name" value="Methyltransf_Superfamily"/>
</dbReference>
<evidence type="ECO:0000259" key="3">
    <source>
        <dbReference type="Pfam" id="PF13649"/>
    </source>
</evidence>
<dbReference type="Proteomes" id="UP000183255">
    <property type="component" value="Unassembled WGS sequence"/>
</dbReference>
<keyword evidence="1" id="KW-0862">Zinc</keyword>
<dbReference type="GO" id="GO:0008168">
    <property type="term" value="F:methyltransferase activity"/>
    <property type="evidence" value="ECO:0007669"/>
    <property type="project" value="UniProtKB-KW"/>
</dbReference>
<evidence type="ECO:0000313" key="6">
    <source>
        <dbReference type="Proteomes" id="UP000183255"/>
    </source>
</evidence>
<dbReference type="PANTHER" id="PTHR42912">
    <property type="entry name" value="METHYLTRANSFERASE"/>
    <property type="match status" value="1"/>
</dbReference>
<dbReference type="InterPro" id="IPR029063">
    <property type="entry name" value="SAM-dependent_MTases_sf"/>
</dbReference>
<keyword evidence="5" id="KW-0489">Methyltransferase</keyword>
<dbReference type="EMBL" id="FNDZ01000002">
    <property type="protein sequence ID" value="SDI30843.1"/>
    <property type="molecule type" value="Genomic_DNA"/>
</dbReference>